<dbReference type="Gene3D" id="2.40.10.10">
    <property type="entry name" value="Trypsin-like serine proteases"/>
    <property type="match status" value="2"/>
</dbReference>
<dbReference type="Gene3D" id="2.10.10.20">
    <property type="entry name" value="Carbohydrate-binding module superfamily 5/12"/>
    <property type="match status" value="1"/>
</dbReference>
<protein>
    <submittedName>
        <fullName evidence="14">Alpha-lytic protease prodomain-containing protein</fullName>
    </submittedName>
    <submittedName>
        <fullName evidence="13">Serine protease</fullName>
    </submittedName>
</protein>
<feature type="region of interest" description="Disordered" evidence="10">
    <location>
        <begin position="29"/>
        <end position="49"/>
    </location>
</feature>
<dbReference type="InterPro" id="IPR003610">
    <property type="entry name" value="CBM5/12"/>
</dbReference>
<gene>
    <name evidence="13" type="ORF">Spa2297_29545</name>
    <name evidence="14" type="ORF">VSS30_26850</name>
</gene>
<dbReference type="EMBL" id="CP015866">
    <property type="protein sequence ID" value="ANJ10763.1"/>
    <property type="molecule type" value="Genomic_DNA"/>
</dbReference>
<keyword evidence="4" id="KW-0378">Hydrolase</keyword>
<dbReference type="Pfam" id="PF02839">
    <property type="entry name" value="CBM_5_12"/>
    <property type="match status" value="1"/>
</dbReference>
<feature type="disulfide bond" evidence="9">
    <location>
        <begin position="309"/>
        <end position="319"/>
    </location>
</feature>
<dbReference type="CDD" id="cd12214">
    <property type="entry name" value="ChiA1_BD"/>
    <property type="match status" value="1"/>
</dbReference>
<keyword evidence="16" id="KW-1185">Reference proteome</keyword>
<dbReference type="EMBL" id="JAYMRR010000017">
    <property type="protein sequence ID" value="MFB8752439.1"/>
    <property type="molecule type" value="Genomic_DNA"/>
</dbReference>
<dbReference type="SUPFAM" id="SSF51055">
    <property type="entry name" value="Carbohydrate binding domain"/>
    <property type="match status" value="1"/>
</dbReference>
<feature type="domain" description="Chitin-binding type-3" evidence="12">
    <location>
        <begin position="413"/>
        <end position="459"/>
    </location>
</feature>
<keyword evidence="7 9" id="KW-1015">Disulfide bond</keyword>
<dbReference type="InterPro" id="IPR043504">
    <property type="entry name" value="Peptidase_S1_PA_chymotrypsin"/>
</dbReference>
<dbReference type="GeneID" id="91309052"/>
<comment type="similarity">
    <text evidence="1">Belongs to the peptidase S1 family.</text>
</comment>
<dbReference type="InterPro" id="IPR036573">
    <property type="entry name" value="CBM_sf_5/12"/>
</dbReference>
<feature type="active site" description="Charge relay system" evidence="8">
    <location>
        <position position="351"/>
    </location>
</feature>
<reference evidence="14 16" key="2">
    <citation type="submission" date="2024-01" db="EMBL/GenBank/DDBJ databases">
        <title>Genome mining of biosynthetic gene clusters to explore secondary metabolites of Streptomyces sp.</title>
        <authorList>
            <person name="Baig A."/>
            <person name="Ajitkumar Shintre N."/>
            <person name="Kumar H."/>
            <person name="Anbarasu A."/>
            <person name="Ramaiah S."/>
        </authorList>
    </citation>
    <scope>NUCLEOTIDE SEQUENCE [LARGE SCALE GENOMIC DNA]</scope>
    <source>
        <strain evidence="14 16">A03</strain>
    </source>
</reference>
<keyword evidence="3 11" id="KW-0732">Signal</keyword>
<evidence type="ECO:0000256" key="2">
    <source>
        <dbReference type="ARBA" id="ARBA00022670"/>
    </source>
</evidence>
<dbReference type="InterPro" id="IPR009003">
    <property type="entry name" value="Peptidase_S1_PA"/>
</dbReference>
<evidence type="ECO:0000256" key="8">
    <source>
        <dbReference type="PIRSR" id="PIRSR001134-1"/>
    </source>
</evidence>
<evidence type="ECO:0000313" key="14">
    <source>
        <dbReference type="EMBL" id="MFB8752439.1"/>
    </source>
</evidence>
<dbReference type="Proteomes" id="UP000078468">
    <property type="component" value="Chromosome"/>
</dbReference>
<feature type="signal peptide" evidence="11">
    <location>
        <begin position="1"/>
        <end position="31"/>
    </location>
</feature>
<dbReference type="PROSITE" id="PS51318">
    <property type="entry name" value="TAT"/>
    <property type="match status" value="1"/>
</dbReference>
<evidence type="ECO:0000256" key="1">
    <source>
        <dbReference type="ARBA" id="ARBA00007664"/>
    </source>
</evidence>
<feature type="compositionally biased region" description="Low complexity" evidence="10">
    <location>
        <begin position="39"/>
        <end position="49"/>
    </location>
</feature>
<dbReference type="InterPro" id="IPR006311">
    <property type="entry name" value="TAT_signal"/>
</dbReference>
<evidence type="ECO:0000256" key="7">
    <source>
        <dbReference type="ARBA" id="ARBA00023157"/>
    </source>
</evidence>
<feature type="disulfide bond" evidence="9">
    <location>
        <begin position="345"/>
        <end position="372"/>
    </location>
</feature>
<dbReference type="SMART" id="SM00495">
    <property type="entry name" value="ChtBD3"/>
    <property type="match status" value="1"/>
</dbReference>
<dbReference type="CDD" id="cd21112">
    <property type="entry name" value="alphaLP-like"/>
    <property type="match status" value="1"/>
</dbReference>
<dbReference type="AlphaFoldDB" id="A0A191V790"/>
<evidence type="ECO:0000256" key="4">
    <source>
        <dbReference type="ARBA" id="ARBA00022801"/>
    </source>
</evidence>
<dbReference type="InterPro" id="IPR035070">
    <property type="entry name" value="Streptogrisin_prodomain"/>
</dbReference>
<dbReference type="GO" id="GO:0030246">
    <property type="term" value="F:carbohydrate binding"/>
    <property type="evidence" value="ECO:0007669"/>
    <property type="project" value="InterPro"/>
</dbReference>
<evidence type="ECO:0000256" key="10">
    <source>
        <dbReference type="SAM" id="MobiDB-lite"/>
    </source>
</evidence>
<evidence type="ECO:0000256" key="9">
    <source>
        <dbReference type="PIRSR" id="PIRSR001134-2"/>
    </source>
</evidence>
<reference evidence="13 15" key="1">
    <citation type="submission" date="2016-05" db="EMBL/GenBank/DDBJ databases">
        <title>Non-Contiguous Finished Genome Sequence of Streptomyces parvulus 2297 Integrated Site-Specifically with Actinophage R4.</title>
        <authorList>
            <person name="Nishizawa T."/>
            <person name="Miura T."/>
            <person name="Harada C."/>
            <person name="Guo Y."/>
            <person name="Narisawa K."/>
            <person name="Ohta H."/>
            <person name="Takahashi H."/>
            <person name="Shirai M."/>
        </authorList>
    </citation>
    <scope>NUCLEOTIDE SEQUENCE [LARGE SCALE GENOMIC DNA]</scope>
    <source>
        <strain evidence="13 15">2297</strain>
    </source>
</reference>
<dbReference type="SUPFAM" id="SSF50494">
    <property type="entry name" value="Trypsin-like serine proteases"/>
    <property type="match status" value="1"/>
</dbReference>
<dbReference type="GO" id="GO:0005975">
    <property type="term" value="P:carbohydrate metabolic process"/>
    <property type="evidence" value="ECO:0007669"/>
    <property type="project" value="InterPro"/>
</dbReference>
<dbReference type="Gene3D" id="3.30.300.50">
    <property type="match status" value="2"/>
</dbReference>
<dbReference type="RefSeq" id="WP_064731086.1">
    <property type="nucleotide sequence ID" value="NZ_BMRX01000013.1"/>
</dbReference>
<evidence type="ECO:0000256" key="3">
    <source>
        <dbReference type="ARBA" id="ARBA00022729"/>
    </source>
</evidence>
<dbReference type="SUPFAM" id="SSF54806">
    <property type="entry name" value="Alpha-lytic protease prodomain"/>
    <property type="match status" value="1"/>
</dbReference>
<dbReference type="InterPro" id="IPR037295">
    <property type="entry name" value="Alpha-lytic_protease_prodomain"/>
</dbReference>
<feature type="active site" description="Charge relay system" evidence="8">
    <location>
        <position position="270"/>
    </location>
</feature>
<dbReference type="Pfam" id="PF00089">
    <property type="entry name" value="Trypsin"/>
    <property type="match status" value="1"/>
</dbReference>
<dbReference type="PIRSF" id="PIRSF001134">
    <property type="entry name" value="Streptogrisin"/>
    <property type="match status" value="1"/>
</dbReference>
<accession>A0A191V790</accession>
<dbReference type="GO" id="GO:0006508">
    <property type="term" value="P:proteolysis"/>
    <property type="evidence" value="ECO:0007669"/>
    <property type="project" value="UniProtKB-KW"/>
</dbReference>
<dbReference type="Pfam" id="PF02983">
    <property type="entry name" value="Pro_Al_protease"/>
    <property type="match status" value="1"/>
</dbReference>
<dbReference type="GO" id="GO:0005576">
    <property type="term" value="C:extracellular region"/>
    <property type="evidence" value="ECO:0007669"/>
    <property type="project" value="InterPro"/>
</dbReference>
<dbReference type="PRINTS" id="PR00861">
    <property type="entry name" value="ALYTICPTASE"/>
</dbReference>
<feature type="active site" description="Charge relay system" evidence="8">
    <location>
        <position position="242"/>
    </location>
</feature>
<evidence type="ECO:0000313" key="13">
    <source>
        <dbReference type="EMBL" id="ANJ10763.1"/>
    </source>
</evidence>
<keyword evidence="5" id="KW-0720">Serine protease</keyword>
<feature type="disulfide bond" evidence="9">
    <location>
        <begin position="223"/>
        <end position="243"/>
    </location>
</feature>
<name>A0A191V790_9ACTN</name>
<dbReference type="GO" id="GO:0004553">
    <property type="term" value="F:hydrolase activity, hydrolyzing O-glycosyl compounds"/>
    <property type="evidence" value="ECO:0007669"/>
    <property type="project" value="InterPro"/>
</dbReference>
<dbReference type="GO" id="GO:0004252">
    <property type="term" value="F:serine-type endopeptidase activity"/>
    <property type="evidence" value="ECO:0007669"/>
    <property type="project" value="InterPro"/>
</dbReference>
<dbReference type="KEGG" id="spav:Spa2297_29545"/>
<evidence type="ECO:0000259" key="12">
    <source>
        <dbReference type="SMART" id="SM00495"/>
    </source>
</evidence>
<evidence type="ECO:0000313" key="16">
    <source>
        <dbReference type="Proteomes" id="UP001585018"/>
    </source>
</evidence>
<dbReference type="Proteomes" id="UP001585018">
    <property type="component" value="Unassembled WGS sequence"/>
</dbReference>
<keyword evidence="2 13" id="KW-0645">Protease</keyword>
<sequence>MVGRHAARSRRAALTALGALVLTALPSAATAAPPPAPAPESAAARTSAAAAPSARMLRAMERDLGLAPGLAADRLANETEAGTRAGMLRNTLGDRFAGAWVSGATSAELTVATTDAADTAAIEAGGAEAAVVEHGLAELRSVKEKLDAAAVRVRTEQTPVWYVDVRTNRVVVQATSRSAADAFVERAGLAGQDVGVRVSPNRPRLLADLVGGDAYYINDQARCSIGFSVTKDDQQGFATAGHCGDPGATTTGYNEAAQGTFQASTFPGKDMAWVGVNSDWTATPDVKGEGGEKVQIAGSVEALVGASVCRSGSTTGWHCGTVRQHDSTVTYPEGTVNGLTETTVCAEPGDSGGPFVSGTQGQGTTSGGSGDCTNGGTTFYQPINPLLSDFGLTLKTSSAAAGTPAPPQDNAAADAWAAGRVYQAGATVSYAGERYRCLQNHQAQGVGSPASTPALWQRV</sequence>
<keyword evidence="6" id="KW-0865">Zymogen</keyword>
<dbReference type="InterPro" id="IPR001316">
    <property type="entry name" value="Pept_S1A_streptogrisin"/>
</dbReference>
<dbReference type="InterPro" id="IPR001254">
    <property type="entry name" value="Trypsin_dom"/>
</dbReference>
<feature type="chain" id="PRO_5044292275" evidence="11">
    <location>
        <begin position="32"/>
        <end position="459"/>
    </location>
</feature>
<evidence type="ECO:0000256" key="11">
    <source>
        <dbReference type="SAM" id="SignalP"/>
    </source>
</evidence>
<dbReference type="InterPro" id="IPR004236">
    <property type="entry name" value="Pept_S1_alpha_lytic"/>
</dbReference>
<evidence type="ECO:0000313" key="15">
    <source>
        <dbReference type="Proteomes" id="UP000078468"/>
    </source>
</evidence>
<evidence type="ECO:0000256" key="5">
    <source>
        <dbReference type="ARBA" id="ARBA00022825"/>
    </source>
</evidence>
<proteinExistence type="inferred from homology"/>
<organism evidence="13 15">
    <name type="scientific">Streptomyces parvulus</name>
    <dbReference type="NCBI Taxonomy" id="146923"/>
    <lineage>
        <taxon>Bacteria</taxon>
        <taxon>Bacillati</taxon>
        <taxon>Actinomycetota</taxon>
        <taxon>Actinomycetes</taxon>
        <taxon>Kitasatosporales</taxon>
        <taxon>Streptomycetaceae</taxon>
        <taxon>Streptomyces</taxon>
    </lineage>
</organism>
<evidence type="ECO:0000256" key="6">
    <source>
        <dbReference type="ARBA" id="ARBA00023145"/>
    </source>
</evidence>